<dbReference type="PANTHER" id="PTHR30404">
    <property type="entry name" value="N-ACETYLMURAMOYL-L-ALANINE AMIDASE"/>
    <property type="match status" value="1"/>
</dbReference>
<reference evidence="4 5" key="1">
    <citation type="submission" date="2019-11" db="EMBL/GenBank/DDBJ databases">
        <title>Whole-genome sequence of a the green, strictly anaerobic photosynthetic bacterium Heliobacillus mobilis DSM 6151.</title>
        <authorList>
            <person name="Kyndt J.A."/>
            <person name="Meyer T.E."/>
        </authorList>
    </citation>
    <scope>NUCLEOTIDE SEQUENCE [LARGE SCALE GENOMIC DNA]</scope>
    <source>
        <strain evidence="4 5">DSM 6151</strain>
    </source>
</reference>
<dbReference type="GO" id="GO:0008745">
    <property type="term" value="F:N-acetylmuramoyl-L-alanine amidase activity"/>
    <property type="evidence" value="ECO:0007669"/>
    <property type="project" value="InterPro"/>
</dbReference>
<keyword evidence="1" id="KW-0378">Hydrolase</keyword>
<evidence type="ECO:0000259" key="3">
    <source>
        <dbReference type="SMART" id="SM00646"/>
    </source>
</evidence>
<feature type="region of interest" description="Disordered" evidence="2">
    <location>
        <begin position="179"/>
        <end position="204"/>
    </location>
</feature>
<gene>
    <name evidence="4" type="ORF">GJ688_02110</name>
</gene>
<dbReference type="CDD" id="cd02696">
    <property type="entry name" value="MurNAc-LAA"/>
    <property type="match status" value="1"/>
</dbReference>
<accession>A0A6I3SBG7</accession>
<evidence type="ECO:0000256" key="1">
    <source>
        <dbReference type="ARBA" id="ARBA00022801"/>
    </source>
</evidence>
<dbReference type="EMBL" id="WNKU01000001">
    <property type="protein sequence ID" value="MTV47777.1"/>
    <property type="molecule type" value="Genomic_DNA"/>
</dbReference>
<dbReference type="InterPro" id="IPR050695">
    <property type="entry name" value="N-acetylmuramoyl_amidase_3"/>
</dbReference>
<name>A0A6I3SBG7_HELMO</name>
<dbReference type="InterPro" id="IPR002508">
    <property type="entry name" value="MurNAc-LAA_cat"/>
</dbReference>
<organism evidence="4 5">
    <name type="scientific">Heliobacterium mobile</name>
    <name type="common">Heliobacillus mobilis</name>
    <dbReference type="NCBI Taxonomy" id="28064"/>
    <lineage>
        <taxon>Bacteria</taxon>
        <taxon>Bacillati</taxon>
        <taxon>Bacillota</taxon>
        <taxon>Clostridia</taxon>
        <taxon>Eubacteriales</taxon>
        <taxon>Heliobacteriaceae</taxon>
        <taxon>Heliobacterium</taxon>
    </lineage>
</organism>
<feature type="region of interest" description="Disordered" evidence="2">
    <location>
        <begin position="1"/>
        <end position="22"/>
    </location>
</feature>
<dbReference type="GO" id="GO:0009253">
    <property type="term" value="P:peptidoglycan catabolic process"/>
    <property type="evidence" value="ECO:0007669"/>
    <property type="project" value="InterPro"/>
</dbReference>
<dbReference type="SUPFAM" id="SSF53187">
    <property type="entry name" value="Zn-dependent exopeptidases"/>
    <property type="match status" value="1"/>
</dbReference>
<dbReference type="GO" id="GO:0030288">
    <property type="term" value="C:outer membrane-bounded periplasmic space"/>
    <property type="evidence" value="ECO:0007669"/>
    <property type="project" value="TreeGrafter"/>
</dbReference>
<evidence type="ECO:0000313" key="4">
    <source>
        <dbReference type="EMBL" id="MTV47777.1"/>
    </source>
</evidence>
<evidence type="ECO:0000256" key="2">
    <source>
        <dbReference type="SAM" id="MobiDB-lite"/>
    </source>
</evidence>
<dbReference type="RefSeq" id="WP_155474850.1">
    <property type="nucleotide sequence ID" value="NZ_WNKU01000001.1"/>
</dbReference>
<protein>
    <submittedName>
        <fullName evidence="4">N-acetylmuramoyl-L-alanine amidase</fullName>
    </submittedName>
</protein>
<dbReference type="OrthoDB" id="9772024at2"/>
<dbReference type="Proteomes" id="UP000430670">
    <property type="component" value="Unassembled WGS sequence"/>
</dbReference>
<evidence type="ECO:0000313" key="5">
    <source>
        <dbReference type="Proteomes" id="UP000430670"/>
    </source>
</evidence>
<feature type="domain" description="MurNAc-LAA" evidence="3">
    <location>
        <begin position="63"/>
        <end position="173"/>
    </location>
</feature>
<keyword evidence="5" id="KW-1185">Reference proteome</keyword>
<comment type="caution">
    <text evidence="4">The sequence shown here is derived from an EMBL/GenBank/DDBJ whole genome shotgun (WGS) entry which is preliminary data.</text>
</comment>
<feature type="compositionally biased region" description="Basic and acidic residues" evidence="2">
    <location>
        <begin position="193"/>
        <end position="204"/>
    </location>
</feature>
<sequence>MPKVGQDYGHGGKDSGALGPNKTKESDVVLAIGQKAAEYLRSVDIEVVETRTDDSTVSLDDRCKIANAAGCDLFVSYHGNSDITGRAFGSETYCLQKGGRGEQLAAAIQKRLTEALGTADRGVKEANFYVLRYTQMPAALVEIAFISNPDEEAILTNEEKQNIAALAIARGIAEQFGKEIPDPVPPAPEPEPEPAKPEPTAFEKEQAAAIEWCKKNGYIKNFDNKEPITREYLAVILHRIHGPKG</sequence>
<proteinExistence type="predicted"/>
<dbReference type="SMART" id="SM00646">
    <property type="entry name" value="Ami_3"/>
    <property type="match status" value="1"/>
</dbReference>
<dbReference type="PANTHER" id="PTHR30404:SF0">
    <property type="entry name" value="N-ACETYLMURAMOYL-L-ALANINE AMIDASE AMIC"/>
    <property type="match status" value="1"/>
</dbReference>
<dbReference type="Pfam" id="PF01520">
    <property type="entry name" value="Amidase_3"/>
    <property type="match status" value="1"/>
</dbReference>
<dbReference type="AlphaFoldDB" id="A0A6I3SBG7"/>
<dbReference type="Gene3D" id="3.40.630.40">
    <property type="entry name" value="Zn-dependent exopeptidases"/>
    <property type="match status" value="1"/>
</dbReference>